<evidence type="ECO:0000313" key="2">
    <source>
        <dbReference type="Proteomes" id="UP000233837"/>
    </source>
</evidence>
<sequence length="70" mass="8392">MSLWRIMHTWMHHSMVNQEMAYMICLGVYVHELLGKRGLDDLWYLAPDKLYGKAPYVSQSDFFFFDKLSE</sequence>
<reference evidence="1 2" key="2">
    <citation type="journal article" date="2017" name="Nature">
        <title>The Apostasia genome and the evolution of orchids.</title>
        <authorList>
            <person name="Zhang G.Q."/>
            <person name="Liu K.W."/>
            <person name="Li Z."/>
            <person name="Lohaus R."/>
            <person name="Hsiao Y.Y."/>
            <person name="Niu S.C."/>
            <person name="Wang J.Y."/>
            <person name="Lin Y.C."/>
            <person name="Xu Q."/>
            <person name="Chen L.J."/>
            <person name="Yoshida K."/>
            <person name="Fujiwara S."/>
            <person name="Wang Z.W."/>
            <person name="Zhang Y.Q."/>
            <person name="Mitsuda N."/>
            <person name="Wang M."/>
            <person name="Liu G.H."/>
            <person name="Pecoraro L."/>
            <person name="Huang H.X."/>
            <person name="Xiao X.J."/>
            <person name="Lin M."/>
            <person name="Wu X.Y."/>
            <person name="Wu W.L."/>
            <person name="Chen Y.Y."/>
            <person name="Chang S.B."/>
            <person name="Sakamoto S."/>
            <person name="Ohme-Takagi M."/>
            <person name="Yagi M."/>
            <person name="Zeng S.J."/>
            <person name="Shen C.Y."/>
            <person name="Yeh C.M."/>
            <person name="Luo Y.B."/>
            <person name="Tsai W.C."/>
            <person name="Van de Peer Y."/>
            <person name="Liu Z.J."/>
        </authorList>
    </citation>
    <scope>NUCLEOTIDE SEQUENCE [LARGE SCALE GENOMIC DNA]</scope>
    <source>
        <tissue evidence="1">The whole plant</tissue>
    </source>
</reference>
<dbReference type="EMBL" id="KZ502044">
    <property type="protein sequence ID" value="PKU84586.1"/>
    <property type="molecule type" value="Genomic_DNA"/>
</dbReference>
<reference evidence="1 2" key="1">
    <citation type="journal article" date="2016" name="Sci. Rep.">
        <title>The Dendrobium catenatum Lindl. genome sequence provides insights into polysaccharide synthase, floral development and adaptive evolution.</title>
        <authorList>
            <person name="Zhang G.Q."/>
            <person name="Xu Q."/>
            <person name="Bian C."/>
            <person name="Tsai W.C."/>
            <person name="Yeh C.M."/>
            <person name="Liu K.W."/>
            <person name="Yoshida K."/>
            <person name="Zhang L.S."/>
            <person name="Chang S.B."/>
            <person name="Chen F."/>
            <person name="Shi Y."/>
            <person name="Su Y.Y."/>
            <person name="Zhang Y.Q."/>
            <person name="Chen L.J."/>
            <person name="Yin Y."/>
            <person name="Lin M."/>
            <person name="Huang H."/>
            <person name="Deng H."/>
            <person name="Wang Z.W."/>
            <person name="Zhu S.L."/>
            <person name="Zhao X."/>
            <person name="Deng C."/>
            <person name="Niu S.C."/>
            <person name="Huang J."/>
            <person name="Wang M."/>
            <person name="Liu G.H."/>
            <person name="Yang H.J."/>
            <person name="Xiao X.J."/>
            <person name="Hsiao Y.Y."/>
            <person name="Wu W.L."/>
            <person name="Chen Y.Y."/>
            <person name="Mitsuda N."/>
            <person name="Ohme-Takagi M."/>
            <person name="Luo Y.B."/>
            <person name="Van de Peer Y."/>
            <person name="Liu Z.J."/>
        </authorList>
    </citation>
    <scope>NUCLEOTIDE SEQUENCE [LARGE SCALE GENOMIC DNA]</scope>
    <source>
        <tissue evidence="1">The whole plant</tissue>
    </source>
</reference>
<name>A0A2I0X9L2_9ASPA</name>
<accession>A0A2I0X9L2</accession>
<proteinExistence type="predicted"/>
<protein>
    <submittedName>
        <fullName evidence="1">Uncharacterized protein</fullName>
    </submittedName>
</protein>
<gene>
    <name evidence="1" type="ORF">MA16_Dca024507</name>
</gene>
<organism evidence="1 2">
    <name type="scientific">Dendrobium catenatum</name>
    <dbReference type="NCBI Taxonomy" id="906689"/>
    <lineage>
        <taxon>Eukaryota</taxon>
        <taxon>Viridiplantae</taxon>
        <taxon>Streptophyta</taxon>
        <taxon>Embryophyta</taxon>
        <taxon>Tracheophyta</taxon>
        <taxon>Spermatophyta</taxon>
        <taxon>Magnoliopsida</taxon>
        <taxon>Liliopsida</taxon>
        <taxon>Asparagales</taxon>
        <taxon>Orchidaceae</taxon>
        <taxon>Epidendroideae</taxon>
        <taxon>Malaxideae</taxon>
        <taxon>Dendrobiinae</taxon>
        <taxon>Dendrobium</taxon>
    </lineage>
</organism>
<keyword evidence="2" id="KW-1185">Reference proteome</keyword>
<evidence type="ECO:0000313" key="1">
    <source>
        <dbReference type="EMBL" id="PKU84586.1"/>
    </source>
</evidence>
<dbReference type="AlphaFoldDB" id="A0A2I0X9L2"/>
<dbReference type="Proteomes" id="UP000233837">
    <property type="component" value="Unassembled WGS sequence"/>
</dbReference>